<evidence type="ECO:0000256" key="1">
    <source>
        <dbReference type="ARBA" id="ARBA00022729"/>
    </source>
</evidence>
<proteinExistence type="predicted"/>
<gene>
    <name evidence="2" type="ORF">PL9631_1230001</name>
</gene>
<dbReference type="InterPro" id="IPR013517">
    <property type="entry name" value="FG-GAP"/>
</dbReference>
<dbReference type="SUPFAM" id="SSF69318">
    <property type="entry name" value="Integrin alpha N-terminal domain"/>
    <property type="match status" value="1"/>
</dbReference>
<keyword evidence="3" id="KW-1185">Reference proteome</keyword>
<dbReference type="Pfam" id="PF01839">
    <property type="entry name" value="FG-GAP"/>
    <property type="match status" value="1"/>
</dbReference>
<keyword evidence="1" id="KW-0732">Signal</keyword>
<dbReference type="InterPro" id="IPR028994">
    <property type="entry name" value="Integrin_alpha_N"/>
</dbReference>
<dbReference type="EMBL" id="CZCS02000028">
    <property type="protein sequence ID" value="VXD15387.1"/>
    <property type="molecule type" value="Genomic_DNA"/>
</dbReference>
<comment type="caution">
    <text evidence="2">The sequence shown here is derived from an EMBL/GenBank/DDBJ whole genome shotgun (WGS) entry which is preliminary data.</text>
</comment>
<reference evidence="2" key="1">
    <citation type="submission" date="2019-10" db="EMBL/GenBank/DDBJ databases">
        <authorList>
            <consortium name="Genoscope - CEA"/>
            <person name="William W."/>
        </authorList>
    </citation>
    <scope>NUCLEOTIDE SEQUENCE [LARGE SCALE GENOMIC DNA]</scope>
    <source>
        <strain evidence="2">BBR_PRJEB10994</strain>
    </source>
</reference>
<name>A0A7Z9BJD5_9CYAN</name>
<dbReference type="Proteomes" id="UP000182190">
    <property type="component" value="Unassembled WGS sequence"/>
</dbReference>
<evidence type="ECO:0000313" key="3">
    <source>
        <dbReference type="Proteomes" id="UP000182190"/>
    </source>
</evidence>
<sequence>MYAGFQGGTKLLAGDFNGDGKDDILRQEKSADGVRDVEIILREMVSTLLLRSLNGKRLVYLVFRAVLT</sequence>
<accession>A0A7Z9BJD5</accession>
<dbReference type="AlphaFoldDB" id="A0A7Z9BJD5"/>
<evidence type="ECO:0000313" key="2">
    <source>
        <dbReference type="EMBL" id="VXD15387.1"/>
    </source>
</evidence>
<protein>
    <submittedName>
        <fullName evidence="2">Uncharacterized protein</fullName>
    </submittedName>
</protein>
<organism evidence="2 3">
    <name type="scientific">Planktothrix paucivesiculata PCC 9631</name>
    <dbReference type="NCBI Taxonomy" id="671071"/>
    <lineage>
        <taxon>Bacteria</taxon>
        <taxon>Bacillati</taxon>
        <taxon>Cyanobacteriota</taxon>
        <taxon>Cyanophyceae</taxon>
        <taxon>Oscillatoriophycideae</taxon>
        <taxon>Oscillatoriales</taxon>
        <taxon>Microcoleaceae</taxon>
        <taxon>Planktothrix</taxon>
    </lineage>
</organism>